<protein>
    <recommendedName>
        <fullName evidence="3">T4 bacteriophage base plate protein</fullName>
    </recommendedName>
</protein>
<proteinExistence type="predicted"/>
<gene>
    <name evidence="1" type="ORF">FHR83_003779</name>
</gene>
<sequence>MTVHGSAGLLATWEDGLAHTGPARALALHRAARPGTATDDLLRLAVGERETDLYALRRVLFGDRMPVLADCAHCGEILEFDLDAAALARPPEPADEPLRVAEDGWEVEFRPPTVADLMAAAESADPRGELLAHCVLAARHGTRTVTAADLPEPVRRRLAEAAERADPAGDITLRVPCPGCGQATTLRLDIAAHLWAELDFWARDLLADVHVLAGAYGWTEPEILALSPVRRRYYLELCADA</sequence>
<dbReference type="EMBL" id="JACHXF010000007">
    <property type="protein sequence ID" value="MBB3096109.1"/>
    <property type="molecule type" value="Genomic_DNA"/>
</dbReference>
<name>A0A7W5AHL7_9ACTN</name>
<organism evidence="1 2">
    <name type="scientific">Actinoplanes campanulatus</name>
    <dbReference type="NCBI Taxonomy" id="113559"/>
    <lineage>
        <taxon>Bacteria</taxon>
        <taxon>Bacillati</taxon>
        <taxon>Actinomycetota</taxon>
        <taxon>Actinomycetes</taxon>
        <taxon>Micromonosporales</taxon>
        <taxon>Micromonosporaceae</taxon>
        <taxon>Actinoplanes</taxon>
    </lineage>
</organism>
<dbReference type="Proteomes" id="UP000590749">
    <property type="component" value="Unassembled WGS sequence"/>
</dbReference>
<evidence type="ECO:0008006" key="3">
    <source>
        <dbReference type="Google" id="ProtNLM"/>
    </source>
</evidence>
<keyword evidence="2" id="KW-1185">Reference proteome</keyword>
<reference evidence="1 2" key="1">
    <citation type="submission" date="2020-08" db="EMBL/GenBank/DDBJ databases">
        <title>Genomic Encyclopedia of Type Strains, Phase III (KMG-III): the genomes of soil and plant-associated and newly described type strains.</title>
        <authorList>
            <person name="Whitman W."/>
        </authorList>
    </citation>
    <scope>NUCLEOTIDE SEQUENCE [LARGE SCALE GENOMIC DNA]</scope>
    <source>
        <strain evidence="1 2">CECT 3287</strain>
    </source>
</reference>
<evidence type="ECO:0000313" key="2">
    <source>
        <dbReference type="Proteomes" id="UP000590749"/>
    </source>
</evidence>
<accession>A0A7W5AHL7</accession>
<dbReference type="AlphaFoldDB" id="A0A7W5AHL7"/>
<dbReference type="InterPro" id="IPR024364">
    <property type="entry name" value="Baseplate_phage_T4-like"/>
</dbReference>
<dbReference type="Pfam" id="PF12322">
    <property type="entry name" value="T4_baseplate"/>
    <property type="match status" value="1"/>
</dbReference>
<comment type="caution">
    <text evidence="1">The sequence shown here is derived from an EMBL/GenBank/DDBJ whole genome shotgun (WGS) entry which is preliminary data.</text>
</comment>
<dbReference type="RefSeq" id="WP_183221352.1">
    <property type="nucleotide sequence ID" value="NZ_BMPW01000005.1"/>
</dbReference>
<evidence type="ECO:0000313" key="1">
    <source>
        <dbReference type="EMBL" id="MBB3096109.1"/>
    </source>
</evidence>